<dbReference type="STRING" id="314271.RB2654_17426"/>
<reference evidence="3 4" key="1">
    <citation type="journal article" date="2010" name="J. Bacteriol.">
        <title>Genome sequences of Pelagibaca bermudensis HTCC2601T and Maritimibacter alkaliphilus HTCC2654T, the type strains of two marine Roseobacter genera.</title>
        <authorList>
            <person name="Thrash J.C."/>
            <person name="Cho J.C."/>
            <person name="Ferriera S."/>
            <person name="Johnson J."/>
            <person name="Vergin K.L."/>
            <person name="Giovannoni S.J."/>
        </authorList>
    </citation>
    <scope>NUCLEOTIDE SEQUENCE [LARGE SCALE GENOMIC DNA]</scope>
    <source>
        <strain evidence="3 4">HTCC2654</strain>
    </source>
</reference>
<evidence type="ECO:0000256" key="1">
    <source>
        <dbReference type="ARBA" id="ARBA00009600"/>
    </source>
</evidence>
<evidence type="ECO:0000256" key="2">
    <source>
        <dbReference type="HAMAP-Rule" id="MF_00758"/>
    </source>
</evidence>
<dbReference type="SUPFAM" id="SSF143456">
    <property type="entry name" value="VC0467-like"/>
    <property type="match status" value="1"/>
</dbReference>
<dbReference type="OrthoDB" id="9807486at2"/>
<comment type="similarity">
    <text evidence="1 2">Belongs to the UPF0301 (AlgH) family.</text>
</comment>
<dbReference type="InterPro" id="IPR003774">
    <property type="entry name" value="AlgH-like"/>
</dbReference>
<protein>
    <recommendedName>
        <fullName evidence="2">UPF0301 protein RB2654_17426</fullName>
    </recommendedName>
</protein>
<dbReference type="PANTHER" id="PTHR30327">
    <property type="entry name" value="UNCHARACTERIZED PROTEIN YQGE"/>
    <property type="match status" value="1"/>
</dbReference>
<evidence type="ECO:0000313" key="4">
    <source>
        <dbReference type="Proteomes" id="UP000002931"/>
    </source>
</evidence>
<dbReference type="HOGENOM" id="CLU_057596_1_0_5"/>
<dbReference type="HAMAP" id="MF_00758">
    <property type="entry name" value="UPF0301"/>
    <property type="match status" value="1"/>
</dbReference>
<keyword evidence="4" id="KW-1185">Reference proteome</keyword>
<proteinExistence type="inferred from homology"/>
<dbReference type="EMBL" id="AAMT01000002">
    <property type="protein sequence ID" value="EAQ14473.1"/>
    <property type="molecule type" value="Genomic_DNA"/>
</dbReference>
<evidence type="ECO:0000313" key="3">
    <source>
        <dbReference type="EMBL" id="EAQ14473.1"/>
    </source>
</evidence>
<accession>A3VBZ0</accession>
<dbReference type="eggNOG" id="COG1678">
    <property type="taxonomic scope" value="Bacteria"/>
</dbReference>
<dbReference type="PANTHER" id="PTHR30327:SF1">
    <property type="entry name" value="UPF0301 PROTEIN YQGE"/>
    <property type="match status" value="1"/>
</dbReference>
<dbReference type="AlphaFoldDB" id="A3VBZ0"/>
<name>A3VBZ0_9RHOB</name>
<dbReference type="Gene3D" id="3.40.1740.10">
    <property type="entry name" value="VC0467-like"/>
    <property type="match status" value="1"/>
</dbReference>
<dbReference type="RefSeq" id="WP_008333950.1">
    <property type="nucleotide sequence ID" value="NZ_CH902578.1"/>
</dbReference>
<dbReference type="Pfam" id="PF02622">
    <property type="entry name" value="DUF179"/>
    <property type="match status" value="1"/>
</dbReference>
<dbReference type="GO" id="GO:0005829">
    <property type="term" value="C:cytosol"/>
    <property type="evidence" value="ECO:0007669"/>
    <property type="project" value="TreeGrafter"/>
</dbReference>
<sequence length="191" mass="19727">MKTPVNFSDLTGKLLVAMPGMGDPRFESSVVFLCAYSDEGAMGLIVNKTVPDIVLDDVLDQLEIGRGAGSAGIHVHFGGPVEGGRGFVLHSGDYEGSAGTLAVDGGFGMTATKDILVDIANGDGPDKALTALGYAGWGPGQLEGELQENAWLMVDADAAIVFDSDNESKWSRALRKLGIDPSVLSSGGGRA</sequence>
<dbReference type="Proteomes" id="UP000002931">
    <property type="component" value="Unassembled WGS sequence"/>
</dbReference>
<organism evidence="3 4">
    <name type="scientific">Maritimibacter alkaliphilus HTCC2654</name>
    <dbReference type="NCBI Taxonomy" id="314271"/>
    <lineage>
        <taxon>Bacteria</taxon>
        <taxon>Pseudomonadati</taxon>
        <taxon>Pseudomonadota</taxon>
        <taxon>Alphaproteobacteria</taxon>
        <taxon>Rhodobacterales</taxon>
        <taxon>Roseobacteraceae</taxon>
        <taxon>Maritimibacter</taxon>
    </lineage>
</organism>
<comment type="caution">
    <text evidence="3">The sequence shown here is derived from an EMBL/GenBank/DDBJ whole genome shotgun (WGS) entry which is preliminary data.</text>
</comment>
<gene>
    <name evidence="3" type="ORF">RB2654_17426</name>
</gene>